<dbReference type="HOGENOM" id="CLU_024495_0_0_3"/>
<dbReference type="AlphaFoldDB" id="B7KJY8"/>
<keyword evidence="2" id="KW-1185">Reference proteome</keyword>
<evidence type="ECO:0000313" key="1">
    <source>
        <dbReference type="EMBL" id="ACK69587.1"/>
    </source>
</evidence>
<organism evidence="1 2">
    <name type="scientific">Gloeothece citriformis (strain PCC 7424)</name>
    <name type="common">Cyanothece sp. (strain PCC 7424)</name>
    <dbReference type="NCBI Taxonomy" id="65393"/>
    <lineage>
        <taxon>Bacteria</taxon>
        <taxon>Bacillati</taxon>
        <taxon>Cyanobacteriota</taxon>
        <taxon>Cyanophyceae</taxon>
        <taxon>Oscillatoriophycideae</taxon>
        <taxon>Chroococcales</taxon>
        <taxon>Aphanothecaceae</taxon>
        <taxon>Gloeothece</taxon>
        <taxon>Gloeothece citriformis</taxon>
    </lineage>
</organism>
<dbReference type="KEGG" id="cyc:PCC7424_1136"/>
<protein>
    <submittedName>
        <fullName evidence="1">Uncharacterized protein</fullName>
    </submittedName>
</protein>
<name>B7KJY8_GLOC7</name>
<dbReference type="STRING" id="65393.PCC7424_1136"/>
<reference evidence="2" key="1">
    <citation type="journal article" date="2011" name="MBio">
        <title>Novel metabolic attributes of the genus Cyanothece, comprising a group of unicellular nitrogen-fixing Cyanobacteria.</title>
        <authorList>
            <person name="Bandyopadhyay A."/>
            <person name="Elvitigala T."/>
            <person name="Welsh E."/>
            <person name="Stockel J."/>
            <person name="Liberton M."/>
            <person name="Min H."/>
            <person name="Sherman L.A."/>
            <person name="Pakrasi H.B."/>
        </authorList>
    </citation>
    <scope>NUCLEOTIDE SEQUENCE [LARGE SCALE GENOMIC DNA]</scope>
    <source>
        <strain evidence="2">PCC 7424</strain>
    </source>
</reference>
<dbReference type="Proteomes" id="UP000002384">
    <property type="component" value="Chromosome"/>
</dbReference>
<proteinExistence type="predicted"/>
<dbReference type="NCBIfam" id="TIGR02243">
    <property type="entry name" value="putative baseplate assembly protein"/>
    <property type="match status" value="1"/>
</dbReference>
<dbReference type="RefSeq" id="WP_012598533.1">
    <property type="nucleotide sequence ID" value="NC_011729.1"/>
</dbReference>
<evidence type="ECO:0000313" key="2">
    <source>
        <dbReference type="Proteomes" id="UP000002384"/>
    </source>
</evidence>
<accession>B7KJY8</accession>
<sequence>MADDDLKFDFLPQLPKDNLDDRTFEDLVAECILRIPRYCPEWTDYNPTDPGITLIELFSWLTDQMLLRFNKVPRRNYITFLELLGVRLQPPASAITELTFYITEPDIFPYRIPASTEVGTERTTDEEAIIFSTDRDLLIGQPTLRYFLTSRTLEDTPRVLRDSVTHQWTRSEEGEWGGSEQNLFDEQPEPGNSFYLVCEPDEPLDGNVLAITLKGLAATPTGIDPDSPPRIWEAWDGEKWQPVLLKERDDRTKGFSFNQLAEGGDNPIQSADIILHLPLNWPVTVFTGYEGRWLRCSFSQPEAGQPGYVYSPRITSIKVSALGGTVSASHSMVIREELLGNSEGIPGQTFQLANAPILTRRDDEYISVTPLGGIPQNWREVPDFADSNPDDRHYTLDSLTGTIQFGPLIQEPSRLVKGTEDRARITPLPAVGNYPNRRGINADGPLERQYGSIPPRGAEIRLRKYRSGGGRRGNVERETLTVLKTAIPYINRVVNYQPARGGADAESLQQAVLRVPKMLRTRDRAVTQEDFETLTLEAARGGIAQALCVPPTTSGEAGTVTILVVPAANTEAIEQGDGLAPDKFELGAELEDRLRTYLDERKLLGVQIRLRPASYVGASVQTQIGLEPFYNNPQAQEILRRQLEVILYRFLNPITGGIEGKGWTFGRPAYVSDIIALFQKVPGVRYIGPVLLYEINSTQQGWQRNPEPVPQIDPGERGLICSWKDRRIRSSHVINFI</sequence>
<gene>
    <name evidence="1" type="ordered locus">PCC7424_1136</name>
</gene>
<dbReference type="OrthoDB" id="9027184at2"/>
<dbReference type="eggNOG" id="COG3299">
    <property type="taxonomic scope" value="Bacteria"/>
</dbReference>
<dbReference type="EMBL" id="CP001291">
    <property type="protein sequence ID" value="ACK69587.1"/>
    <property type="molecule type" value="Genomic_DNA"/>
</dbReference>
<dbReference type="InterPro" id="IPR011749">
    <property type="entry name" value="CHP02243"/>
</dbReference>